<gene>
    <name evidence="1" type="ORF">RaK2_00330</name>
</gene>
<dbReference type="GeneID" id="14012918"/>
<dbReference type="EMBL" id="JQ513383">
    <property type="protein sequence ID" value="AFA44603.1"/>
    <property type="molecule type" value="Genomic_DNA"/>
</dbReference>
<evidence type="ECO:0000313" key="1">
    <source>
        <dbReference type="EMBL" id="AFA44603.1"/>
    </source>
</evidence>
<name>H6X4D7_9CAUD</name>
<proteinExistence type="predicted"/>
<reference evidence="1 2" key="1">
    <citation type="journal article" date="2012" name="J. Virol.">
        <title>Genome of Klebsiella sp.-Infecting Bacteriophage vB_KleM_RaK2.</title>
        <authorList>
            <person name="Simoliunas E."/>
            <person name="Kaliniene L."/>
            <person name="Truncaite L."/>
            <person name="Klausa V."/>
            <person name="Zajanckauskaite A."/>
            <person name="Meskys R."/>
        </authorList>
    </citation>
    <scope>NUCLEOTIDE SEQUENCE [LARGE SCALE GENOMIC DNA]</scope>
</reference>
<evidence type="ECO:0000313" key="2">
    <source>
        <dbReference type="Proteomes" id="UP000007524"/>
    </source>
</evidence>
<dbReference type="Proteomes" id="UP000007524">
    <property type="component" value="Segment"/>
</dbReference>
<dbReference type="RefSeq" id="YP_007007485.1">
    <property type="nucleotide sequence ID" value="NC_019526.1"/>
</dbReference>
<dbReference type="KEGG" id="vg:14012918"/>
<sequence length="67" mass="7411">MKVYILEVEECNSYSYSGTLSRVEAVFASEKEAHAAGVQKVKEGYEGYSVDAYDIQGDLSALLKELK</sequence>
<keyword evidence="2" id="KW-1185">Reference proteome</keyword>
<organism evidence="1 2">
    <name type="scientific">Klebsiella phage vB_KleM_RaK2</name>
    <dbReference type="NCBI Taxonomy" id="1147094"/>
    <lineage>
        <taxon>Viruses</taxon>
        <taxon>Duplodnaviria</taxon>
        <taxon>Heunggongvirae</taxon>
        <taxon>Uroviricota</taxon>
        <taxon>Caudoviricetes</taxon>
        <taxon>Alcyoneusvirus</taxon>
        <taxon>Alcyoneusvirus RaK2</taxon>
    </lineage>
</organism>
<accession>H6X4D7</accession>
<protein>
    <submittedName>
        <fullName evidence="1">Uncharacterized protein</fullName>
    </submittedName>
</protein>